<dbReference type="EMBL" id="VXIV02001301">
    <property type="protein sequence ID" value="KAF6033553.1"/>
    <property type="molecule type" value="Genomic_DNA"/>
</dbReference>
<dbReference type="AlphaFoldDB" id="A0A7J7K5R7"/>
<feature type="domain" description="CTHRC1 C-terminal" evidence="1">
    <location>
        <begin position="5"/>
        <end position="48"/>
    </location>
</feature>
<dbReference type="Proteomes" id="UP000593567">
    <property type="component" value="Unassembled WGS sequence"/>
</dbReference>
<comment type="caution">
    <text evidence="2">The sequence shown here is derived from an EMBL/GenBank/DDBJ whole genome shotgun (WGS) entry which is preliminary data.</text>
</comment>
<accession>A0A7J7K5R7</accession>
<evidence type="ECO:0000259" key="1">
    <source>
        <dbReference type="Pfam" id="PF25815"/>
    </source>
</evidence>
<organism evidence="2 3">
    <name type="scientific">Bugula neritina</name>
    <name type="common">Brown bryozoan</name>
    <name type="synonym">Sertularia neritina</name>
    <dbReference type="NCBI Taxonomy" id="10212"/>
    <lineage>
        <taxon>Eukaryota</taxon>
        <taxon>Metazoa</taxon>
        <taxon>Spiralia</taxon>
        <taxon>Lophotrochozoa</taxon>
        <taxon>Bryozoa</taxon>
        <taxon>Gymnolaemata</taxon>
        <taxon>Cheilostomatida</taxon>
        <taxon>Flustrina</taxon>
        <taxon>Buguloidea</taxon>
        <taxon>Bugulidae</taxon>
        <taxon>Bugula</taxon>
    </lineage>
</organism>
<evidence type="ECO:0000313" key="3">
    <source>
        <dbReference type="Proteomes" id="UP000593567"/>
    </source>
</evidence>
<gene>
    <name evidence="2" type="ORF">EB796_008146</name>
</gene>
<evidence type="ECO:0000313" key="2">
    <source>
        <dbReference type="EMBL" id="KAF6033553.1"/>
    </source>
</evidence>
<name>A0A7J7K5R7_BUGNE</name>
<sequence length="67" mass="6942">MCVTVSVSGVCQNISAGSLELSYAIEPCTGISASDALTGWGSSFNVFIEELRLSEVKVCGGSSFNCE</sequence>
<protein>
    <recommendedName>
        <fullName evidence="1">CTHRC1 C-terminal domain-containing protein</fullName>
    </recommendedName>
</protein>
<dbReference type="InterPro" id="IPR057873">
    <property type="entry name" value="CTHRC1_C"/>
</dbReference>
<keyword evidence="3" id="KW-1185">Reference proteome</keyword>
<proteinExistence type="predicted"/>
<dbReference type="Pfam" id="PF25815">
    <property type="entry name" value="CTHRC1_C"/>
    <property type="match status" value="1"/>
</dbReference>
<reference evidence="2" key="1">
    <citation type="submission" date="2020-06" db="EMBL/GenBank/DDBJ databases">
        <title>Draft genome of Bugula neritina, a colonial animal packing powerful symbionts and potential medicines.</title>
        <authorList>
            <person name="Rayko M."/>
        </authorList>
    </citation>
    <scope>NUCLEOTIDE SEQUENCE [LARGE SCALE GENOMIC DNA]</scope>
    <source>
        <strain evidence="2">Kwan_BN1</strain>
    </source>
</reference>
<dbReference type="OrthoDB" id="5985978at2759"/>